<gene>
    <name evidence="2" type="ORF">GNC47_004784</name>
    <name evidence="1" type="ORF">GND17_004783</name>
    <name evidence="3" type="ORF">GND55_004774</name>
</gene>
<evidence type="ECO:0000313" key="1">
    <source>
        <dbReference type="EMBL" id="HAE2718632.1"/>
    </source>
</evidence>
<organism evidence="2">
    <name type="scientific">Salmonella enterica subsp. salamae serovar 58:d:z6</name>
    <dbReference type="NCBI Taxonomy" id="41517"/>
    <lineage>
        <taxon>Bacteria</taxon>
        <taxon>Pseudomonadati</taxon>
        <taxon>Pseudomonadota</taxon>
        <taxon>Gammaproteobacteria</taxon>
        <taxon>Enterobacterales</taxon>
        <taxon>Enterobacteriaceae</taxon>
        <taxon>Salmonella</taxon>
    </lineage>
</organism>
<proteinExistence type="predicted"/>
<name>A0A729AXS0_SALER</name>
<dbReference type="EMBL" id="DAATFF010000094">
    <property type="protein sequence ID" value="HAE8505868.1"/>
    <property type="molecule type" value="Genomic_DNA"/>
</dbReference>
<dbReference type="EMBL" id="DAARJT010000088">
    <property type="protein sequence ID" value="HAE2718632.1"/>
    <property type="molecule type" value="Genomic_DNA"/>
</dbReference>
<accession>A0A729AXS0</accession>
<sequence length="68" mass="7746">MPQWVVMPQLAVMLADSLQRHYVVLAVEQVEFAEKAYLMPQWVVMPQLAAMLADSLQRQHVALAVQQV</sequence>
<evidence type="ECO:0000313" key="3">
    <source>
        <dbReference type="EMBL" id="HAE8505868.1"/>
    </source>
</evidence>
<reference evidence="2" key="2">
    <citation type="submission" date="2018-07" db="EMBL/GenBank/DDBJ databases">
        <authorList>
            <consortium name="NCBI Pathogen Detection Project"/>
        </authorList>
    </citation>
    <scope>NUCLEOTIDE SEQUENCE</scope>
    <source>
        <strain evidence="1">151-85</strain>
        <strain evidence="2">313-87</strain>
        <strain evidence="3">464-85</strain>
    </source>
</reference>
<evidence type="ECO:0000313" key="2">
    <source>
        <dbReference type="EMBL" id="HAE2992615.1"/>
    </source>
</evidence>
<comment type="caution">
    <text evidence="2">The sequence shown here is derived from an EMBL/GenBank/DDBJ whole genome shotgun (WGS) entry which is preliminary data.</text>
</comment>
<feature type="non-terminal residue" evidence="2">
    <location>
        <position position="68"/>
    </location>
</feature>
<protein>
    <submittedName>
        <fullName evidence="2">Uncharacterized protein</fullName>
    </submittedName>
</protein>
<dbReference type="AlphaFoldDB" id="A0A729AXS0"/>
<reference evidence="2" key="1">
    <citation type="journal article" date="2018" name="Genome Biol.">
        <title>SKESA: strategic k-mer extension for scrupulous assemblies.</title>
        <authorList>
            <person name="Souvorov A."/>
            <person name="Agarwala R."/>
            <person name="Lipman D.J."/>
        </authorList>
    </citation>
    <scope>NUCLEOTIDE SEQUENCE</scope>
    <source>
        <strain evidence="1">151-85</strain>
        <strain evidence="2">313-87</strain>
        <strain evidence="3">464-85</strain>
    </source>
</reference>
<dbReference type="EMBL" id="DAARMD010000092">
    <property type="protein sequence ID" value="HAE2992615.1"/>
    <property type="molecule type" value="Genomic_DNA"/>
</dbReference>